<sequence>MPSRGSSESSSTHSLPRGGSSSGRGSANALPVSRNVSSERASLLKPFGVSIDPTHRRPVSSGTNSGYRSDSDGYQSGNDTRRRTESRGRSGGSRSGSGSDATTRSRTRNDLHSNSSSANRDRSQKPRSSSQASSTRSKRDGSVSGIPKYYDENDLFTHHIPPKDFERLRKEVKPTKSPSEVPDYYEDNDVFNYSIPQMDHVRSAKEVIPPDHERRARSRSRQEISKRDTSTNSHKITGANSVSSHEMKYSNSPLEIPKNVANKVQINKPVYHPEEEAAELDGDVEEERPKIKRKPVRAKAQSGGAHSREHANRQPRYHGNENPHEPRKQFSFASLKKPSNSEETPGSTWESVGRRISDNPSPRAHPTNGLGNTRPPERNIREEWWGDKRRPARTPQEPVKEQKSKSSRYYATNKIDPSPAGETRRNPSQHSERYPSSNDFFDKIAPRVQEEEKKKSSLKKFGRALGLGRSK</sequence>
<evidence type="ECO:0000256" key="1">
    <source>
        <dbReference type="SAM" id="MobiDB-lite"/>
    </source>
</evidence>
<feature type="compositionally biased region" description="Basic and acidic residues" evidence="1">
    <location>
        <begin position="149"/>
        <end position="174"/>
    </location>
</feature>
<feature type="region of interest" description="Disordered" evidence="1">
    <location>
        <begin position="1"/>
        <end position="186"/>
    </location>
</feature>
<dbReference type="Proteomes" id="UP000297280">
    <property type="component" value="Unassembled WGS sequence"/>
</dbReference>
<gene>
    <name evidence="2" type="ORF">BPOR_0292g00030</name>
</gene>
<keyword evidence="3" id="KW-1185">Reference proteome</keyword>
<feature type="compositionally biased region" description="Basic and acidic residues" evidence="1">
    <location>
        <begin position="422"/>
        <end position="433"/>
    </location>
</feature>
<name>A0A4Z1KR03_9HELO</name>
<proteinExistence type="predicted"/>
<evidence type="ECO:0000313" key="2">
    <source>
        <dbReference type="EMBL" id="TGO86574.1"/>
    </source>
</evidence>
<feature type="compositionally biased region" description="Basic and acidic residues" evidence="1">
    <location>
        <begin position="375"/>
        <end position="389"/>
    </location>
</feature>
<feature type="compositionally biased region" description="Low complexity" evidence="1">
    <location>
        <begin position="126"/>
        <end position="135"/>
    </location>
</feature>
<feature type="compositionally biased region" description="Basic and acidic residues" evidence="1">
    <location>
        <begin position="79"/>
        <end position="88"/>
    </location>
</feature>
<dbReference type="EMBL" id="PQXO01000291">
    <property type="protein sequence ID" value="TGO86574.1"/>
    <property type="molecule type" value="Genomic_DNA"/>
</dbReference>
<feature type="compositionally biased region" description="Basic and acidic residues" evidence="1">
    <location>
        <begin position="440"/>
        <end position="455"/>
    </location>
</feature>
<accession>A0A4Z1KR03</accession>
<feature type="region of interest" description="Disordered" evidence="1">
    <location>
        <begin position="202"/>
        <end position="260"/>
    </location>
</feature>
<feature type="compositionally biased region" description="Basic and acidic residues" evidence="1">
    <location>
        <begin position="306"/>
        <end position="328"/>
    </location>
</feature>
<comment type="caution">
    <text evidence="2">The sequence shown here is derived from an EMBL/GenBank/DDBJ whole genome shotgun (WGS) entry which is preliminary data.</text>
</comment>
<dbReference type="OrthoDB" id="10470889at2759"/>
<dbReference type="AlphaFoldDB" id="A0A4Z1KR03"/>
<feature type="region of interest" description="Disordered" evidence="1">
    <location>
        <begin position="272"/>
        <end position="471"/>
    </location>
</feature>
<feature type="compositionally biased region" description="Basic and acidic residues" evidence="1">
    <location>
        <begin position="202"/>
        <end position="229"/>
    </location>
</feature>
<protein>
    <submittedName>
        <fullName evidence="2">Uncharacterized protein</fullName>
    </submittedName>
</protein>
<organism evidence="2 3">
    <name type="scientific">Botrytis porri</name>
    <dbReference type="NCBI Taxonomy" id="87229"/>
    <lineage>
        <taxon>Eukaryota</taxon>
        <taxon>Fungi</taxon>
        <taxon>Dikarya</taxon>
        <taxon>Ascomycota</taxon>
        <taxon>Pezizomycotina</taxon>
        <taxon>Leotiomycetes</taxon>
        <taxon>Helotiales</taxon>
        <taxon>Sclerotiniaceae</taxon>
        <taxon>Botrytis</taxon>
    </lineage>
</organism>
<feature type="compositionally biased region" description="Low complexity" evidence="1">
    <location>
        <begin position="1"/>
        <end position="26"/>
    </location>
</feature>
<feature type="compositionally biased region" description="Polar residues" evidence="1">
    <location>
        <begin position="230"/>
        <end position="253"/>
    </location>
</feature>
<feature type="compositionally biased region" description="Polar residues" evidence="1">
    <location>
        <begin position="60"/>
        <end position="78"/>
    </location>
</feature>
<reference evidence="2 3" key="1">
    <citation type="submission" date="2017-12" db="EMBL/GenBank/DDBJ databases">
        <title>Comparative genomics of Botrytis spp.</title>
        <authorList>
            <person name="Valero-Jimenez C.A."/>
            <person name="Tapia P."/>
            <person name="Veloso J."/>
            <person name="Silva-Moreno E."/>
            <person name="Staats M."/>
            <person name="Valdes J.H."/>
            <person name="Van Kan J.A.L."/>
        </authorList>
    </citation>
    <scope>NUCLEOTIDE SEQUENCE [LARGE SCALE GENOMIC DNA]</scope>
    <source>
        <strain evidence="2 3">MUCL3349</strain>
    </source>
</reference>
<evidence type="ECO:0000313" key="3">
    <source>
        <dbReference type="Proteomes" id="UP000297280"/>
    </source>
</evidence>
<feature type="compositionally biased region" description="Acidic residues" evidence="1">
    <location>
        <begin position="276"/>
        <end position="286"/>
    </location>
</feature>
<feature type="compositionally biased region" description="Polar residues" evidence="1">
    <location>
        <begin position="337"/>
        <end position="350"/>
    </location>
</feature>